<comment type="caution">
    <text evidence="3">The sequence shown here is derived from an EMBL/GenBank/DDBJ whole genome shotgun (WGS) entry which is preliminary data.</text>
</comment>
<gene>
    <name evidence="3" type="ORF">GKZ28_26920</name>
</gene>
<evidence type="ECO:0000313" key="3">
    <source>
        <dbReference type="EMBL" id="MVX67274.1"/>
    </source>
</evidence>
<dbReference type="InterPro" id="IPR010982">
    <property type="entry name" value="Lambda_DNA-bd_dom_sf"/>
</dbReference>
<dbReference type="PANTHER" id="PTHR46558">
    <property type="entry name" value="TRACRIPTIONAL REGULATORY PROTEIN-RELATED-RELATED"/>
    <property type="match status" value="1"/>
</dbReference>
<name>A0A964RSU0_9CLOT</name>
<accession>A0A964RSU0</accession>
<proteinExistence type="predicted"/>
<reference evidence="3" key="1">
    <citation type="submission" date="2019-12" db="EMBL/GenBank/DDBJ databases">
        <title>Microbes associate with the intestines of laboratory mice.</title>
        <authorList>
            <person name="Navarre W."/>
            <person name="Wong E."/>
        </authorList>
    </citation>
    <scope>NUCLEOTIDE SEQUENCE</scope>
    <source>
        <strain evidence="3">NM79_F5</strain>
    </source>
</reference>
<dbReference type="EMBL" id="WSRQ01000112">
    <property type="protein sequence ID" value="MVX67274.1"/>
    <property type="molecule type" value="Genomic_DNA"/>
</dbReference>
<dbReference type="Gene3D" id="1.10.260.40">
    <property type="entry name" value="lambda repressor-like DNA-binding domains"/>
    <property type="match status" value="1"/>
</dbReference>
<dbReference type="PANTHER" id="PTHR46558:SF4">
    <property type="entry name" value="DNA-BIDING PHAGE PROTEIN"/>
    <property type="match status" value="1"/>
</dbReference>
<dbReference type="GO" id="GO:0003677">
    <property type="term" value="F:DNA binding"/>
    <property type="evidence" value="ECO:0007669"/>
    <property type="project" value="UniProtKB-KW"/>
</dbReference>
<dbReference type="AlphaFoldDB" id="A0A964RSU0"/>
<dbReference type="Proteomes" id="UP000656077">
    <property type="component" value="Unassembled WGS sequence"/>
</dbReference>
<evidence type="ECO:0000256" key="1">
    <source>
        <dbReference type="ARBA" id="ARBA00023125"/>
    </source>
</evidence>
<sequence>MSFAENLKQSRNEKHLSQERLAELLDVTRQAVSKWEQGVAYPETNKLIALAKVLNTSLDWLFETELTNKEKADNQSPILPGVVSGLEVFSSAVNALMEQSMSKINDKD</sequence>
<dbReference type="SUPFAM" id="SSF47413">
    <property type="entry name" value="lambda repressor-like DNA-binding domains"/>
    <property type="match status" value="1"/>
</dbReference>
<protein>
    <submittedName>
        <fullName evidence="3">Helix-turn-helix domain-containing protein</fullName>
    </submittedName>
</protein>
<keyword evidence="1" id="KW-0238">DNA-binding</keyword>
<evidence type="ECO:0000313" key="4">
    <source>
        <dbReference type="Proteomes" id="UP000656077"/>
    </source>
</evidence>
<evidence type="ECO:0000259" key="2">
    <source>
        <dbReference type="PROSITE" id="PS50943"/>
    </source>
</evidence>
<dbReference type="Pfam" id="PF01381">
    <property type="entry name" value="HTH_3"/>
    <property type="match status" value="1"/>
</dbReference>
<dbReference type="CDD" id="cd00093">
    <property type="entry name" value="HTH_XRE"/>
    <property type="match status" value="1"/>
</dbReference>
<dbReference type="PROSITE" id="PS50943">
    <property type="entry name" value="HTH_CROC1"/>
    <property type="match status" value="1"/>
</dbReference>
<organism evidence="3 4">
    <name type="scientific">Clostridium chromiireducens</name>
    <dbReference type="NCBI Taxonomy" id="225345"/>
    <lineage>
        <taxon>Bacteria</taxon>
        <taxon>Bacillati</taxon>
        <taxon>Bacillota</taxon>
        <taxon>Clostridia</taxon>
        <taxon>Eubacteriales</taxon>
        <taxon>Clostridiaceae</taxon>
        <taxon>Clostridium</taxon>
    </lineage>
</organism>
<feature type="domain" description="HTH cro/C1-type" evidence="2">
    <location>
        <begin position="7"/>
        <end position="61"/>
    </location>
</feature>
<dbReference type="SMART" id="SM00530">
    <property type="entry name" value="HTH_XRE"/>
    <property type="match status" value="1"/>
</dbReference>
<dbReference type="InterPro" id="IPR001387">
    <property type="entry name" value="Cro/C1-type_HTH"/>
</dbReference>
<dbReference type="RefSeq" id="WP_160361693.1">
    <property type="nucleotide sequence ID" value="NZ_WSRQ01000112.1"/>
</dbReference>